<keyword evidence="1" id="KW-1133">Transmembrane helix</keyword>
<comment type="caution">
    <text evidence="2">The sequence shown here is derived from an EMBL/GenBank/DDBJ whole genome shotgun (WGS) entry which is preliminary data.</text>
</comment>
<dbReference type="AlphaFoldDB" id="A0A4Q7E9I7"/>
<reference evidence="2 3" key="1">
    <citation type="submission" date="2018-11" db="EMBL/GenBank/DDBJ databases">
        <title>Whole genome sequencing of an environmental sample.</title>
        <authorList>
            <person name="Sarangi A.N."/>
            <person name="Singh D."/>
            <person name="Tripathy S."/>
        </authorList>
    </citation>
    <scope>NUCLEOTIDE SEQUENCE [LARGE SCALE GENOMIC DNA]</scope>
    <source>
        <strain evidence="2 3">Lakshadweep</strain>
    </source>
</reference>
<dbReference type="EMBL" id="QVFV01000002">
    <property type="protein sequence ID" value="RZM79079.1"/>
    <property type="molecule type" value="Genomic_DNA"/>
</dbReference>
<keyword evidence="3" id="KW-1185">Reference proteome</keyword>
<keyword evidence="1" id="KW-0812">Transmembrane</keyword>
<evidence type="ECO:0000313" key="2">
    <source>
        <dbReference type="EMBL" id="RZM79079.1"/>
    </source>
</evidence>
<protein>
    <submittedName>
        <fullName evidence="2">Uncharacterized protein</fullName>
    </submittedName>
</protein>
<proteinExistence type="predicted"/>
<organism evidence="2 3">
    <name type="scientific">Leptolyngbya iicbica LK</name>
    <dbReference type="NCBI Taxonomy" id="2294035"/>
    <lineage>
        <taxon>Bacteria</taxon>
        <taxon>Bacillati</taxon>
        <taxon>Cyanobacteriota</taxon>
        <taxon>Cyanophyceae</taxon>
        <taxon>Leptolyngbyales</taxon>
        <taxon>Leptolyngbyaceae</taxon>
        <taxon>Leptolyngbya group</taxon>
        <taxon>Leptolyngbya</taxon>
        <taxon>Leptolyngbya iicbica</taxon>
    </lineage>
</organism>
<feature type="transmembrane region" description="Helical" evidence="1">
    <location>
        <begin position="16"/>
        <end position="35"/>
    </location>
</feature>
<dbReference type="Proteomes" id="UP000292459">
    <property type="component" value="Unassembled WGS sequence"/>
</dbReference>
<sequence length="171" mass="19432">MNLAILKRYRFPFKPAYWDILALSAWGILFLYYRLTNQLRLLIHPRYYWAVVLAGMVLLGLAIAKTFVTVTNTAPTSRGQHIKTLPGNLSSNMQEGYTVVGLPTRPQVQRFTSGARPEDRTLSDWAMTLAVYPEPDSYAGKTVMSPDLWCIRQSFPTTFLWLLASLSVTVR</sequence>
<gene>
    <name evidence="2" type="ORF">DYY88_09965</name>
</gene>
<feature type="transmembrane region" description="Helical" evidence="1">
    <location>
        <begin position="47"/>
        <end position="68"/>
    </location>
</feature>
<accession>A0A4Q7E9I7</accession>
<evidence type="ECO:0000313" key="3">
    <source>
        <dbReference type="Proteomes" id="UP000292459"/>
    </source>
</evidence>
<evidence type="ECO:0000256" key="1">
    <source>
        <dbReference type="SAM" id="Phobius"/>
    </source>
</evidence>
<keyword evidence="1" id="KW-0472">Membrane</keyword>
<name>A0A4Q7E9I7_9CYAN</name>